<dbReference type="FunFam" id="3.40.140.10:FF:000005">
    <property type="entry name" value="tRNA-specific adenosine deaminase"/>
    <property type="match status" value="1"/>
</dbReference>
<evidence type="ECO:0000256" key="3">
    <source>
        <dbReference type="ARBA" id="ARBA00022694"/>
    </source>
</evidence>
<evidence type="ECO:0000256" key="8">
    <source>
        <dbReference type="HAMAP-Rule" id="MF_00972"/>
    </source>
</evidence>
<evidence type="ECO:0000256" key="5">
    <source>
        <dbReference type="ARBA" id="ARBA00022801"/>
    </source>
</evidence>
<evidence type="ECO:0000256" key="7">
    <source>
        <dbReference type="ARBA" id="ARBA00048045"/>
    </source>
</evidence>
<dbReference type="NCBIfam" id="NF008113">
    <property type="entry name" value="PRK10860.1"/>
    <property type="match status" value="1"/>
</dbReference>
<dbReference type="AlphaFoldDB" id="A0A1Y3CDQ0"/>
<evidence type="ECO:0000259" key="9">
    <source>
        <dbReference type="PROSITE" id="PS51747"/>
    </source>
</evidence>
<comment type="subunit">
    <text evidence="2 8">Homodimer.</text>
</comment>
<dbReference type="HAMAP" id="MF_00972">
    <property type="entry name" value="tRNA_aden_deaminase"/>
    <property type="match status" value="1"/>
</dbReference>
<evidence type="ECO:0000256" key="6">
    <source>
        <dbReference type="ARBA" id="ARBA00022833"/>
    </source>
</evidence>
<dbReference type="GO" id="GO:0002100">
    <property type="term" value="P:tRNA wobble adenosine to inosine editing"/>
    <property type="evidence" value="ECO:0007669"/>
    <property type="project" value="UniProtKB-UniRule"/>
</dbReference>
<dbReference type="PANTHER" id="PTHR11079">
    <property type="entry name" value="CYTOSINE DEAMINASE FAMILY MEMBER"/>
    <property type="match status" value="1"/>
</dbReference>
<keyword evidence="11" id="KW-1185">Reference proteome</keyword>
<comment type="caution">
    <text evidence="10">The sequence shown here is derived from an EMBL/GenBank/DDBJ whole genome shotgun (WGS) entry which is preliminary data.</text>
</comment>
<feature type="active site" description="Proton donor" evidence="8">
    <location>
        <position position="70"/>
    </location>
</feature>
<comment type="function">
    <text evidence="8">Catalyzes the deamination of adenosine to inosine at the wobble position 34 of tRNA(Arg2).</text>
</comment>
<comment type="cofactor">
    <cofactor evidence="8">
        <name>Zn(2+)</name>
        <dbReference type="ChEBI" id="CHEBI:29105"/>
    </cofactor>
    <text evidence="8">Binds 1 zinc ion per subunit.</text>
</comment>
<dbReference type="SUPFAM" id="SSF53927">
    <property type="entry name" value="Cytidine deaminase-like"/>
    <property type="match status" value="1"/>
</dbReference>
<dbReference type="Pfam" id="PF14437">
    <property type="entry name" value="MafB19-deam"/>
    <property type="match status" value="1"/>
</dbReference>
<dbReference type="STRING" id="1977882.B9T28_10520"/>
<comment type="similarity">
    <text evidence="1">Belongs to the cytidine and deoxycytidylate deaminase family. ADAT2 subfamily.</text>
</comment>
<dbReference type="EMBL" id="NEGB01000005">
    <property type="protein sequence ID" value="OTG65209.1"/>
    <property type="molecule type" value="Genomic_DNA"/>
</dbReference>
<protein>
    <recommendedName>
        <fullName evidence="8">tRNA-specific adenosine deaminase</fullName>
        <ecNumber evidence="8">3.5.4.33</ecNumber>
    </recommendedName>
</protein>
<dbReference type="GO" id="GO:0008270">
    <property type="term" value="F:zinc ion binding"/>
    <property type="evidence" value="ECO:0007669"/>
    <property type="project" value="UniProtKB-UniRule"/>
</dbReference>
<dbReference type="OrthoDB" id="9802676at2"/>
<feature type="domain" description="CMP/dCMP-type deaminase" evidence="9">
    <location>
        <begin position="17"/>
        <end position="128"/>
    </location>
</feature>
<dbReference type="Proteomes" id="UP000242765">
    <property type="component" value="Unassembled WGS sequence"/>
</dbReference>
<proteinExistence type="inferred from homology"/>
<comment type="catalytic activity">
    <reaction evidence="7 8">
        <text>adenosine(34) in tRNA + H2O + H(+) = inosine(34) in tRNA + NH4(+)</text>
        <dbReference type="Rhea" id="RHEA:43168"/>
        <dbReference type="Rhea" id="RHEA-COMP:10373"/>
        <dbReference type="Rhea" id="RHEA-COMP:10374"/>
        <dbReference type="ChEBI" id="CHEBI:15377"/>
        <dbReference type="ChEBI" id="CHEBI:15378"/>
        <dbReference type="ChEBI" id="CHEBI:28938"/>
        <dbReference type="ChEBI" id="CHEBI:74411"/>
        <dbReference type="ChEBI" id="CHEBI:82852"/>
        <dbReference type="EC" id="3.5.4.33"/>
    </reaction>
</comment>
<keyword evidence="4 8" id="KW-0479">Metal-binding</keyword>
<dbReference type="PROSITE" id="PS51747">
    <property type="entry name" value="CYT_DCMP_DEAMINASES_2"/>
    <property type="match status" value="1"/>
</dbReference>
<evidence type="ECO:0000256" key="1">
    <source>
        <dbReference type="ARBA" id="ARBA00010669"/>
    </source>
</evidence>
<keyword evidence="6 8" id="KW-0862">Zinc</keyword>
<dbReference type="CDD" id="cd01285">
    <property type="entry name" value="nucleoside_deaminase"/>
    <property type="match status" value="1"/>
</dbReference>
<dbReference type="Gene3D" id="3.40.140.10">
    <property type="entry name" value="Cytidine Deaminase, domain 2"/>
    <property type="match status" value="1"/>
</dbReference>
<evidence type="ECO:0000256" key="2">
    <source>
        <dbReference type="ARBA" id="ARBA00011738"/>
    </source>
</evidence>
<feature type="binding site" evidence="8">
    <location>
        <position position="68"/>
    </location>
    <ligand>
        <name>Zn(2+)</name>
        <dbReference type="ChEBI" id="CHEBI:29105"/>
        <note>catalytic</note>
    </ligand>
</feature>
<dbReference type="PANTHER" id="PTHR11079:SF202">
    <property type="entry name" value="TRNA-SPECIFIC ADENOSINE DEAMINASE"/>
    <property type="match status" value="1"/>
</dbReference>
<gene>
    <name evidence="8" type="primary">tadA</name>
    <name evidence="10" type="ORF">B9T28_10520</name>
</gene>
<sequence length="186" mass="20837">MVDSTILISSELSEQQKIDEQWMQHAYEQAAFAASQGEIPVGAIIVSQGNVIGQGFNAPILLNDPTAHAEIQAIRQACSHIQNYRLPDDATLYVTLEPCTMCVGALIHSRIHRVVFGATEPKAGSLVSSRKLLELGYYNHVFEFEGGCLHAQCSAQLSDFFRMRREQKKQHRVEQNLLKKQNNNLE</sequence>
<dbReference type="PROSITE" id="PS00903">
    <property type="entry name" value="CYT_DCMP_DEAMINASES_1"/>
    <property type="match status" value="1"/>
</dbReference>
<dbReference type="InterPro" id="IPR028883">
    <property type="entry name" value="tRNA_aden_deaminase"/>
</dbReference>
<evidence type="ECO:0000313" key="11">
    <source>
        <dbReference type="Proteomes" id="UP000242765"/>
    </source>
</evidence>
<name>A0A1Y3CDQ0_9GAMM</name>
<dbReference type="GO" id="GO:0052717">
    <property type="term" value="F:tRNA-specific adenosine-34 deaminase activity"/>
    <property type="evidence" value="ECO:0007669"/>
    <property type="project" value="UniProtKB-UniRule"/>
</dbReference>
<accession>A0A1Y3CDQ0</accession>
<evidence type="ECO:0000256" key="4">
    <source>
        <dbReference type="ARBA" id="ARBA00022723"/>
    </source>
</evidence>
<dbReference type="InterPro" id="IPR016192">
    <property type="entry name" value="APOBEC/CMP_deaminase_Zn-bd"/>
</dbReference>
<keyword evidence="3 8" id="KW-0819">tRNA processing</keyword>
<feature type="binding site" evidence="8">
    <location>
        <position position="102"/>
    </location>
    <ligand>
        <name>Zn(2+)</name>
        <dbReference type="ChEBI" id="CHEBI:29105"/>
        <note>catalytic</note>
    </ligand>
</feature>
<dbReference type="InterPro" id="IPR002125">
    <property type="entry name" value="CMP_dCMP_dom"/>
</dbReference>
<feature type="binding site" evidence="8">
    <location>
        <position position="99"/>
    </location>
    <ligand>
        <name>Zn(2+)</name>
        <dbReference type="ChEBI" id="CHEBI:29105"/>
        <note>catalytic</note>
    </ligand>
</feature>
<dbReference type="InterPro" id="IPR058535">
    <property type="entry name" value="MafB19-deam"/>
</dbReference>
<dbReference type="EC" id="3.5.4.33" evidence="8"/>
<dbReference type="InterPro" id="IPR016193">
    <property type="entry name" value="Cytidine_deaminase-like"/>
</dbReference>
<evidence type="ECO:0000313" key="10">
    <source>
        <dbReference type="EMBL" id="OTG65209.1"/>
    </source>
</evidence>
<organism evidence="10 11">
    <name type="scientific">Acinetobacter silvestris</name>
    <dbReference type="NCBI Taxonomy" id="1977882"/>
    <lineage>
        <taxon>Bacteria</taxon>
        <taxon>Pseudomonadati</taxon>
        <taxon>Pseudomonadota</taxon>
        <taxon>Gammaproteobacteria</taxon>
        <taxon>Moraxellales</taxon>
        <taxon>Moraxellaceae</taxon>
        <taxon>Acinetobacter</taxon>
    </lineage>
</organism>
<reference evidence="10 11" key="1">
    <citation type="submission" date="2017-04" db="EMBL/GenBank/DDBJ databases">
        <title>High diversity of culturable Acinetobacter species in natural soil and water ecosystems.</title>
        <authorList>
            <person name="Nemec A."/>
            <person name="Radolfova-Krizova L."/>
        </authorList>
    </citation>
    <scope>NUCLEOTIDE SEQUENCE [LARGE SCALE GENOMIC DNA]</scope>
    <source>
        <strain evidence="10 11">ANC 4999</strain>
    </source>
</reference>
<keyword evidence="5 8" id="KW-0378">Hydrolase</keyword>